<dbReference type="PANTHER" id="PTHR32208">
    <property type="entry name" value="SECRETED PROTEIN-RELATED"/>
    <property type="match status" value="1"/>
</dbReference>
<feature type="domain" description="Glyoxal oxidase N-terminal" evidence="2">
    <location>
        <begin position="1"/>
        <end position="106"/>
    </location>
</feature>
<dbReference type="SUPFAM" id="SSF81296">
    <property type="entry name" value="E set domains"/>
    <property type="match status" value="1"/>
</dbReference>
<feature type="domain" description="Galactose oxidase-like Early set" evidence="3">
    <location>
        <begin position="117"/>
        <end position="219"/>
    </location>
</feature>
<name>A0A835KP99_9POAL</name>
<organism evidence="4 5">
    <name type="scientific">Digitaria exilis</name>
    <dbReference type="NCBI Taxonomy" id="1010633"/>
    <lineage>
        <taxon>Eukaryota</taxon>
        <taxon>Viridiplantae</taxon>
        <taxon>Streptophyta</taxon>
        <taxon>Embryophyta</taxon>
        <taxon>Tracheophyta</taxon>
        <taxon>Spermatophyta</taxon>
        <taxon>Magnoliopsida</taxon>
        <taxon>Liliopsida</taxon>
        <taxon>Poales</taxon>
        <taxon>Poaceae</taxon>
        <taxon>PACMAD clade</taxon>
        <taxon>Panicoideae</taxon>
        <taxon>Panicodae</taxon>
        <taxon>Paniceae</taxon>
        <taxon>Anthephorinae</taxon>
        <taxon>Digitaria</taxon>
    </lineage>
</organism>
<dbReference type="AlphaFoldDB" id="A0A835KP99"/>
<reference evidence="4" key="1">
    <citation type="submission" date="2020-07" db="EMBL/GenBank/DDBJ databases">
        <title>Genome sequence and genetic diversity analysis of an under-domesticated orphan crop, white fonio (Digitaria exilis).</title>
        <authorList>
            <person name="Bennetzen J.L."/>
            <person name="Chen S."/>
            <person name="Ma X."/>
            <person name="Wang X."/>
            <person name="Yssel A.E.J."/>
            <person name="Chaluvadi S.R."/>
            <person name="Johnson M."/>
            <person name="Gangashetty P."/>
            <person name="Hamidou F."/>
            <person name="Sanogo M.D."/>
            <person name="Zwaenepoel A."/>
            <person name="Wallace J."/>
            <person name="Van De Peer Y."/>
            <person name="Van Deynze A."/>
        </authorList>
    </citation>
    <scope>NUCLEOTIDE SEQUENCE</scope>
    <source>
        <tissue evidence="4">Leaves</tissue>
    </source>
</reference>
<evidence type="ECO:0000259" key="2">
    <source>
        <dbReference type="Pfam" id="PF07250"/>
    </source>
</evidence>
<evidence type="ECO:0000256" key="1">
    <source>
        <dbReference type="ARBA" id="ARBA00022729"/>
    </source>
</evidence>
<dbReference type="Proteomes" id="UP000636709">
    <property type="component" value="Unassembled WGS sequence"/>
</dbReference>
<dbReference type="InterPro" id="IPR015202">
    <property type="entry name" value="GO-like_E_set"/>
</dbReference>
<evidence type="ECO:0000259" key="3">
    <source>
        <dbReference type="Pfam" id="PF09118"/>
    </source>
</evidence>
<dbReference type="InterPro" id="IPR013783">
    <property type="entry name" value="Ig-like_fold"/>
</dbReference>
<dbReference type="Pfam" id="PF07250">
    <property type="entry name" value="Glyoxal_oxid_N"/>
    <property type="match status" value="1"/>
</dbReference>
<comment type="caution">
    <text evidence="4">The sequence shown here is derived from an EMBL/GenBank/DDBJ whole genome shotgun (WGS) entry which is preliminary data.</text>
</comment>
<dbReference type="InterPro" id="IPR011043">
    <property type="entry name" value="Gal_Oxase/kelch_b-propeller"/>
</dbReference>
<gene>
    <name evidence="4" type="ORF">HU200_009653</name>
</gene>
<evidence type="ECO:0000313" key="5">
    <source>
        <dbReference type="Proteomes" id="UP000636709"/>
    </source>
</evidence>
<evidence type="ECO:0008006" key="6">
    <source>
        <dbReference type="Google" id="ProtNLM"/>
    </source>
</evidence>
<dbReference type="SUPFAM" id="SSF50965">
    <property type="entry name" value="Galactose oxidase, central domain"/>
    <property type="match status" value="1"/>
</dbReference>
<dbReference type="Gene3D" id="2.60.40.10">
    <property type="entry name" value="Immunoglobulins"/>
    <property type="match status" value="1"/>
</dbReference>
<protein>
    <recommendedName>
        <fullName evidence="6">Galactose oxidase-like Early set domain-containing protein</fullName>
    </recommendedName>
</protein>
<evidence type="ECO:0000313" key="4">
    <source>
        <dbReference type="EMBL" id="KAF8762266.1"/>
    </source>
</evidence>
<dbReference type="OrthoDB" id="2019572at2759"/>
<keyword evidence="1" id="KW-0732">Signal</keyword>
<proteinExistence type="predicted"/>
<dbReference type="InterPro" id="IPR037293">
    <property type="entry name" value="Gal_Oxidase_central_sf"/>
</dbReference>
<dbReference type="Gene3D" id="2.130.10.80">
    <property type="entry name" value="Galactose oxidase/kelch, beta-propeller"/>
    <property type="match status" value="1"/>
</dbReference>
<accession>A0A835KP99</accession>
<dbReference type="PANTHER" id="PTHR32208:SF85">
    <property type="entry name" value="GLYOXAL OXIDASE N-TERMINUS FAMILY PROTEIN, EXPRESSED"/>
    <property type="match status" value="1"/>
</dbReference>
<sequence length="220" mass="23709">MPVARVMGDMVLLPTGDVLIVKGAAARTVGWELGRTPVMYTPNAMIGERFRAITSMVIPRRYHLSATLDTCGHVLVGGSNPHVGYVFGNNITYSTELSLEAFLPLYMDAKLDRVWPRVVVAPAKVVYGETTAVRFALLGVVRSGEVVRVGEVRVLAVAPMFAKLSFGMNQRVVEMAVGMVVEMDVGVFEVEVVTPPTAGVAPPGYYLWFVVHDGVPSSAA</sequence>
<dbReference type="InterPro" id="IPR014756">
    <property type="entry name" value="Ig_E-set"/>
</dbReference>
<dbReference type="Pfam" id="PF09118">
    <property type="entry name" value="GO-like_E_set"/>
    <property type="match status" value="1"/>
</dbReference>
<keyword evidence="5" id="KW-1185">Reference proteome</keyword>
<dbReference type="EMBL" id="JACEFO010000661">
    <property type="protein sequence ID" value="KAF8762266.1"/>
    <property type="molecule type" value="Genomic_DNA"/>
</dbReference>
<dbReference type="InterPro" id="IPR009880">
    <property type="entry name" value="Glyoxal_oxidase_N"/>
</dbReference>